<gene>
    <name evidence="2" type="ORF">SETIT_9G039900v2</name>
</gene>
<evidence type="ECO:0000313" key="2">
    <source>
        <dbReference type="EMBL" id="RCV40276.1"/>
    </source>
</evidence>
<dbReference type="AlphaFoldDB" id="A0A368SCV3"/>
<protein>
    <submittedName>
        <fullName evidence="2">Uncharacterized protein</fullName>
    </submittedName>
</protein>
<feature type="region of interest" description="Disordered" evidence="1">
    <location>
        <begin position="1"/>
        <end position="29"/>
    </location>
</feature>
<organism evidence="2">
    <name type="scientific">Setaria italica</name>
    <name type="common">Foxtail millet</name>
    <name type="synonym">Panicum italicum</name>
    <dbReference type="NCBI Taxonomy" id="4555"/>
    <lineage>
        <taxon>Eukaryota</taxon>
        <taxon>Viridiplantae</taxon>
        <taxon>Streptophyta</taxon>
        <taxon>Embryophyta</taxon>
        <taxon>Tracheophyta</taxon>
        <taxon>Spermatophyta</taxon>
        <taxon>Magnoliopsida</taxon>
        <taxon>Liliopsida</taxon>
        <taxon>Poales</taxon>
        <taxon>Poaceae</taxon>
        <taxon>PACMAD clade</taxon>
        <taxon>Panicoideae</taxon>
        <taxon>Panicodae</taxon>
        <taxon>Paniceae</taxon>
        <taxon>Cenchrinae</taxon>
        <taxon>Setaria</taxon>
    </lineage>
</organism>
<feature type="compositionally biased region" description="Polar residues" evidence="1">
    <location>
        <begin position="1"/>
        <end position="11"/>
    </location>
</feature>
<dbReference type="EMBL" id="CM003536">
    <property type="protein sequence ID" value="RCV40276.1"/>
    <property type="molecule type" value="Genomic_DNA"/>
</dbReference>
<sequence length="168" mass="18697">MPSNFTSSPRESSPRGAAHAHPRQEKNHVVRQKLHLRARGSKPCQTAWVTSPRELGPRLALPSVAPLPNKTAPLPRGAAAASATRSSLVESVQVPGRLLLLSPTKRRRDEDEDTGDDHILEPANISFTRAFCSNYSRHFDHIKAARRNCLPHSPMLSFIYLWLQASRI</sequence>
<evidence type="ECO:0000256" key="1">
    <source>
        <dbReference type="SAM" id="MobiDB-lite"/>
    </source>
</evidence>
<reference evidence="2" key="1">
    <citation type="journal article" date="2012" name="Nat. Biotechnol.">
        <title>Reference genome sequence of the model plant Setaria.</title>
        <authorList>
            <person name="Bennetzen J.L."/>
            <person name="Schmutz J."/>
            <person name="Wang H."/>
            <person name="Percifield R."/>
            <person name="Hawkins J."/>
            <person name="Pontaroli A.C."/>
            <person name="Estep M."/>
            <person name="Feng L."/>
            <person name="Vaughn J.N."/>
            <person name="Grimwood J."/>
            <person name="Jenkins J."/>
            <person name="Barry K."/>
            <person name="Lindquist E."/>
            <person name="Hellsten U."/>
            <person name="Deshpande S."/>
            <person name="Wang X."/>
            <person name="Wu X."/>
            <person name="Mitros T."/>
            <person name="Triplett J."/>
            <person name="Yang X."/>
            <person name="Ye C.Y."/>
            <person name="Mauro-Herrera M."/>
            <person name="Wang L."/>
            <person name="Li P."/>
            <person name="Sharma M."/>
            <person name="Sharma R."/>
            <person name="Ronald P.C."/>
            <person name="Panaud O."/>
            <person name="Kellogg E.A."/>
            <person name="Brutnell T.P."/>
            <person name="Doust A.N."/>
            <person name="Tuskan G.A."/>
            <person name="Rokhsar D."/>
            <person name="Devos K.M."/>
        </authorList>
    </citation>
    <scope>NUCLEOTIDE SEQUENCE [LARGE SCALE GENOMIC DNA]</scope>
    <source>
        <strain evidence="2">Yugu1</strain>
    </source>
</reference>
<feature type="region of interest" description="Disordered" evidence="1">
    <location>
        <begin position="58"/>
        <end position="79"/>
    </location>
</feature>
<name>A0A368SCV3_SETIT</name>
<accession>A0A368SCV3</accession>
<reference evidence="2" key="2">
    <citation type="submission" date="2015-07" db="EMBL/GenBank/DDBJ databases">
        <authorList>
            <person name="Noorani M."/>
        </authorList>
    </citation>
    <scope>NUCLEOTIDE SEQUENCE</scope>
    <source>
        <strain evidence="2">Yugu1</strain>
    </source>
</reference>
<proteinExistence type="predicted"/>